<proteinExistence type="predicted"/>
<dbReference type="AlphaFoldDB" id="A0A8D5FGI9"/>
<reference evidence="1" key="1">
    <citation type="submission" date="2020-09" db="EMBL/GenBank/DDBJ databases">
        <title>Desulfogranum mesoprofundum gen. nov., sp. nov., a novel mesophilic, sulfate-reducing chemolithoautotroph isolated from a deep-sea hydrothermal vent chimney in the Suiyo Seamount.</title>
        <authorList>
            <person name="Hashimoto Y."/>
            <person name="Nakagawa S."/>
        </authorList>
    </citation>
    <scope>NUCLEOTIDE SEQUENCE</scope>
    <source>
        <strain evidence="1">KT2</strain>
    </source>
</reference>
<evidence type="ECO:0000313" key="1">
    <source>
        <dbReference type="EMBL" id="BCL60226.1"/>
    </source>
</evidence>
<name>A0A8D5FGI9_9BACT</name>
<accession>A0A8D5FGI9</accession>
<protein>
    <recommendedName>
        <fullName evidence="3">Methionine synthase</fullName>
    </recommendedName>
</protein>
<evidence type="ECO:0008006" key="3">
    <source>
        <dbReference type="Google" id="ProtNLM"/>
    </source>
</evidence>
<evidence type="ECO:0000313" key="2">
    <source>
        <dbReference type="Proteomes" id="UP000826725"/>
    </source>
</evidence>
<dbReference type="Proteomes" id="UP000826725">
    <property type="component" value="Chromosome"/>
</dbReference>
<gene>
    <name evidence="1" type="ORF">DGMP_09190</name>
</gene>
<sequence length="356" mass="39698">MSQFKANCLPLLIGSLPSNDHRQSVELIFEYTPQLPLWPQLPFFKEEGMILQYIPGLPGIAEKNNKVYVDAASEGFEAELLAFYEEYLLVSEGAADINESRFILSEQSAGGFYEFLEMASRKKDSFFSLKGQTTGPVTFCTGLVDQDDRAIFYDDQLRDAAVKHLALKARWQVAKMAEFCERPIMFFDEPGLAGLGSSAFITISDEDIVTSLSEVFEAVRAENGLTGVHVCANTEWSVIFDSRVDILSFDAYSYFDKLILYGDHLKTFFAGGGILASGIVPTNPEYIDIESVDALVEKWYKQVDQLVSLGIDREMIVAQTLITPSCGMGTVSVEQAKRVLELNRAVSEKIRQDFSL</sequence>
<dbReference type="EMBL" id="AP024086">
    <property type="protein sequence ID" value="BCL60226.1"/>
    <property type="molecule type" value="Genomic_DNA"/>
</dbReference>
<dbReference type="KEGG" id="dbk:DGMP_09190"/>
<organism evidence="1 2">
    <name type="scientific">Desulfomarina profundi</name>
    <dbReference type="NCBI Taxonomy" id="2772557"/>
    <lineage>
        <taxon>Bacteria</taxon>
        <taxon>Pseudomonadati</taxon>
        <taxon>Thermodesulfobacteriota</taxon>
        <taxon>Desulfobulbia</taxon>
        <taxon>Desulfobulbales</taxon>
        <taxon>Desulfobulbaceae</taxon>
        <taxon>Desulfomarina</taxon>
    </lineage>
</organism>
<keyword evidence="2" id="KW-1185">Reference proteome</keyword>
<dbReference type="RefSeq" id="WP_228856377.1">
    <property type="nucleotide sequence ID" value="NZ_AP024086.1"/>
</dbReference>